<accession>A0A4Q4TN66</accession>
<dbReference type="SUPFAM" id="SSF56176">
    <property type="entry name" value="FAD-binding/transporter-associated domain-like"/>
    <property type="match status" value="1"/>
</dbReference>
<organism evidence="7 8">
    <name type="scientific">Monosporascus ibericus</name>
    <dbReference type="NCBI Taxonomy" id="155417"/>
    <lineage>
        <taxon>Eukaryota</taxon>
        <taxon>Fungi</taxon>
        <taxon>Dikarya</taxon>
        <taxon>Ascomycota</taxon>
        <taxon>Pezizomycotina</taxon>
        <taxon>Sordariomycetes</taxon>
        <taxon>Xylariomycetidae</taxon>
        <taxon>Xylariales</taxon>
        <taxon>Xylariales incertae sedis</taxon>
        <taxon>Monosporascus</taxon>
    </lineage>
</organism>
<reference evidence="7 8" key="1">
    <citation type="submission" date="2018-06" db="EMBL/GenBank/DDBJ databases">
        <title>Complete Genomes of Monosporascus.</title>
        <authorList>
            <person name="Robinson A.J."/>
            <person name="Natvig D.O."/>
        </authorList>
    </citation>
    <scope>NUCLEOTIDE SEQUENCE [LARGE SCALE GENOMIC DNA]</scope>
    <source>
        <strain evidence="7 8">CBS 110550</strain>
    </source>
</reference>
<protein>
    <recommendedName>
        <fullName evidence="6">FAD-binding PCMH-type domain-containing protein</fullName>
    </recommendedName>
</protein>
<dbReference type="Proteomes" id="UP000293360">
    <property type="component" value="Unassembled WGS sequence"/>
</dbReference>
<evidence type="ECO:0000256" key="3">
    <source>
        <dbReference type="ARBA" id="ARBA00022827"/>
    </source>
</evidence>
<dbReference type="Gene3D" id="3.30.465.10">
    <property type="match status" value="1"/>
</dbReference>
<dbReference type="EMBL" id="QJNU01000057">
    <property type="protein sequence ID" value="RYP08661.1"/>
    <property type="molecule type" value="Genomic_DNA"/>
</dbReference>
<dbReference type="GO" id="GO:0071949">
    <property type="term" value="F:FAD binding"/>
    <property type="evidence" value="ECO:0007669"/>
    <property type="project" value="InterPro"/>
</dbReference>
<dbReference type="Pfam" id="PF01565">
    <property type="entry name" value="FAD_binding_4"/>
    <property type="match status" value="1"/>
</dbReference>
<sequence length="520" mass="55054">MAHSKYILAALLSLGTAETPSLADTRTPPPDSAIAAGCSALTRSLPSQVFLPGSSVYDYEVGNLWSNTQIRRPACIVRPTSARNVSTAVRESRATGTRFAVRAGGHMAVPGANSIDDGILVVMSNLTRISIAPDRASVDVGPGLTWEDVYAYLIDFERTAVGGRIAPIGVAGLTLGGGIGFQGNARGWAADNVIEYEVVLASGKVVVANETSNADLFWALKGGGANFGIVTNFKLRTAPSTKVLAGIYTIDGSHMDALITAAADYASYNTDPLSHILPLVEIVNQTTTIGLVLFYDSATEANPACLDQFFAIPATNSTVAFKTLAEFVVERNSFSIPDINDVLFAGTVVGGNGGDVRAAIQLTHDVFYGKLPDLYAAVPPAALEYVSIGWQPVPGLWLEASRRANPGGNPLGLGLSSSSAVGGEEGKVYIAWVGIVMWKEARYDDAVGRWIRDVADAINGAARESGLYDPFVYMGDAAGFQDVFAGYGAKNRERLLRVSREYDPDRVFQTLMPGGFKIGL</sequence>
<evidence type="ECO:0000256" key="2">
    <source>
        <dbReference type="ARBA" id="ARBA00022630"/>
    </source>
</evidence>
<keyword evidence="8" id="KW-1185">Reference proteome</keyword>
<dbReference type="PANTHER" id="PTHR42973">
    <property type="entry name" value="BINDING OXIDOREDUCTASE, PUTATIVE (AFU_ORTHOLOGUE AFUA_1G17690)-RELATED"/>
    <property type="match status" value="1"/>
</dbReference>
<dbReference type="PROSITE" id="PS51387">
    <property type="entry name" value="FAD_PCMH"/>
    <property type="match status" value="1"/>
</dbReference>
<dbReference type="PANTHER" id="PTHR42973:SF53">
    <property type="entry name" value="FAD-BINDING PCMH-TYPE DOMAIN-CONTAINING PROTEIN-RELATED"/>
    <property type="match status" value="1"/>
</dbReference>
<evidence type="ECO:0000256" key="5">
    <source>
        <dbReference type="SAM" id="SignalP"/>
    </source>
</evidence>
<dbReference type="InterPro" id="IPR036318">
    <property type="entry name" value="FAD-bd_PCMH-like_sf"/>
</dbReference>
<proteinExistence type="inferred from homology"/>
<dbReference type="InterPro" id="IPR050416">
    <property type="entry name" value="FAD-linked_Oxidoreductase"/>
</dbReference>
<dbReference type="InterPro" id="IPR006094">
    <property type="entry name" value="Oxid_FAD_bind_N"/>
</dbReference>
<dbReference type="InterPro" id="IPR016166">
    <property type="entry name" value="FAD-bd_PCMH"/>
</dbReference>
<keyword evidence="4" id="KW-0560">Oxidoreductase</keyword>
<feature type="chain" id="PRO_5020390496" description="FAD-binding PCMH-type domain-containing protein" evidence="5">
    <location>
        <begin position="24"/>
        <end position="520"/>
    </location>
</feature>
<name>A0A4Q4TN66_9PEZI</name>
<evidence type="ECO:0000259" key="6">
    <source>
        <dbReference type="PROSITE" id="PS51387"/>
    </source>
</evidence>
<dbReference type="AlphaFoldDB" id="A0A4Q4TN66"/>
<feature type="signal peptide" evidence="5">
    <location>
        <begin position="1"/>
        <end position="23"/>
    </location>
</feature>
<keyword evidence="5" id="KW-0732">Signal</keyword>
<dbReference type="InterPro" id="IPR016169">
    <property type="entry name" value="FAD-bd_PCMH_sub2"/>
</dbReference>
<evidence type="ECO:0000313" key="8">
    <source>
        <dbReference type="Proteomes" id="UP000293360"/>
    </source>
</evidence>
<evidence type="ECO:0000256" key="4">
    <source>
        <dbReference type="ARBA" id="ARBA00023002"/>
    </source>
</evidence>
<keyword evidence="2" id="KW-0285">Flavoprotein</keyword>
<dbReference type="STRING" id="155417.A0A4Q4TN66"/>
<gene>
    <name evidence="7" type="ORF">DL764_001789</name>
</gene>
<evidence type="ECO:0000313" key="7">
    <source>
        <dbReference type="EMBL" id="RYP08661.1"/>
    </source>
</evidence>
<dbReference type="OrthoDB" id="2151789at2759"/>
<comment type="caution">
    <text evidence="7">The sequence shown here is derived from an EMBL/GenBank/DDBJ whole genome shotgun (WGS) entry which is preliminary data.</text>
</comment>
<feature type="domain" description="FAD-binding PCMH-type" evidence="6">
    <location>
        <begin position="69"/>
        <end position="240"/>
    </location>
</feature>
<dbReference type="GO" id="GO:0016491">
    <property type="term" value="F:oxidoreductase activity"/>
    <property type="evidence" value="ECO:0007669"/>
    <property type="project" value="UniProtKB-KW"/>
</dbReference>
<comment type="similarity">
    <text evidence="1">Belongs to the oxygen-dependent FAD-linked oxidoreductase family.</text>
</comment>
<evidence type="ECO:0000256" key="1">
    <source>
        <dbReference type="ARBA" id="ARBA00005466"/>
    </source>
</evidence>
<keyword evidence="3" id="KW-0274">FAD</keyword>